<dbReference type="InterPro" id="IPR052758">
    <property type="entry name" value="SRC_co-chaperone"/>
</dbReference>
<keyword evidence="6" id="KW-1185">Reference proteome</keyword>
<evidence type="ECO:0000256" key="2">
    <source>
        <dbReference type="SAM" id="MobiDB-lite"/>
    </source>
</evidence>
<feature type="repeat" description="TPR" evidence="1">
    <location>
        <begin position="150"/>
        <end position="183"/>
    </location>
</feature>
<dbReference type="CDD" id="cd06257">
    <property type="entry name" value="DnaJ"/>
    <property type="match status" value="1"/>
</dbReference>
<feature type="compositionally biased region" description="Pro residues" evidence="2">
    <location>
        <begin position="84"/>
        <end position="98"/>
    </location>
</feature>
<protein>
    <recommendedName>
        <fullName evidence="3">J domain-containing protein</fullName>
    </recommendedName>
</protein>
<feature type="compositionally biased region" description="Polar residues" evidence="2">
    <location>
        <begin position="287"/>
        <end position="297"/>
    </location>
</feature>
<dbReference type="InterPro" id="IPR019734">
    <property type="entry name" value="TPR_rpt"/>
</dbReference>
<proteinExistence type="predicted"/>
<dbReference type="PROSITE" id="PS50076">
    <property type="entry name" value="DNAJ_2"/>
    <property type="match status" value="1"/>
</dbReference>
<dbReference type="InterPro" id="IPR011990">
    <property type="entry name" value="TPR-like_helical_dom_sf"/>
</dbReference>
<evidence type="ECO:0000256" key="1">
    <source>
        <dbReference type="PROSITE-ProRule" id="PRU00339"/>
    </source>
</evidence>
<dbReference type="Proteomes" id="UP001642484">
    <property type="component" value="Unassembled WGS sequence"/>
</dbReference>
<reference evidence="4 6" key="1">
    <citation type="submission" date="2024-02" db="EMBL/GenBank/DDBJ databases">
        <authorList>
            <person name="Chen Y."/>
            <person name="Shah S."/>
            <person name="Dougan E. K."/>
            <person name="Thang M."/>
            <person name="Chan C."/>
        </authorList>
    </citation>
    <scope>NUCLEOTIDE SEQUENCE [LARGE SCALE GENOMIC DNA]</scope>
</reference>
<dbReference type="Pfam" id="PF00226">
    <property type="entry name" value="DnaJ"/>
    <property type="match status" value="1"/>
</dbReference>
<accession>A0ABP0LGS4</accession>
<gene>
    <name evidence="4" type="ORF">CCMP2556_LOCUS21005</name>
    <name evidence="5" type="ORF">CCMP2556_LOCUS21022</name>
</gene>
<dbReference type="SUPFAM" id="SSF48452">
    <property type="entry name" value="TPR-like"/>
    <property type="match status" value="1"/>
</dbReference>
<feature type="compositionally biased region" description="Polar residues" evidence="2">
    <location>
        <begin position="269"/>
        <end position="278"/>
    </location>
</feature>
<comment type="caution">
    <text evidence="4">The sequence shown here is derived from an EMBL/GenBank/DDBJ whole genome shotgun (WGS) entry which is preliminary data.</text>
</comment>
<dbReference type="InterPro" id="IPR001623">
    <property type="entry name" value="DnaJ_domain"/>
</dbReference>
<feature type="domain" description="J" evidence="3">
    <location>
        <begin position="10"/>
        <end position="77"/>
    </location>
</feature>
<sequence>MPDVQKTFVDHYAVLGCSPSNTPEELKKAYHEKLRQFHPDKRPWSAGGYGEKVTQSLNEAWEALRFPALREAYDVIWHREQAPRAPPAPPARVAPQPPEPKREPRGRSRRRHPEEVPETSTPEHQAEVLRNEGNDLYRRAQAAVFAARSAEAAESLEARMTAMQQYRLAIRKYTEAIELTPNNHRLWSNRALCHMALKQWDQCREDGLRSTQLKADFAKGWFLVAKAMWKEGSRAAALKQIEVALRMVTQPDDLLALQESILSEVDASRNPSRSSSKTGLLPPMPSRSVSPCATPTPGSRVATPPTVRTPSRASRGASQSRAASNSSRRRSPSSGKLPAMPAHVARAFAVLGGED</sequence>
<dbReference type="Gene3D" id="1.10.287.110">
    <property type="entry name" value="DnaJ domain"/>
    <property type="match status" value="1"/>
</dbReference>
<evidence type="ECO:0000313" key="6">
    <source>
        <dbReference type="Proteomes" id="UP001642484"/>
    </source>
</evidence>
<dbReference type="EMBL" id="CAXAMN010012536">
    <property type="protein sequence ID" value="CAK9038434.1"/>
    <property type="molecule type" value="Genomic_DNA"/>
</dbReference>
<organism evidence="4 6">
    <name type="scientific">Durusdinium trenchii</name>
    <dbReference type="NCBI Taxonomy" id="1381693"/>
    <lineage>
        <taxon>Eukaryota</taxon>
        <taxon>Sar</taxon>
        <taxon>Alveolata</taxon>
        <taxon>Dinophyceae</taxon>
        <taxon>Suessiales</taxon>
        <taxon>Symbiodiniaceae</taxon>
        <taxon>Durusdinium</taxon>
    </lineage>
</organism>
<dbReference type="SUPFAM" id="SSF46565">
    <property type="entry name" value="Chaperone J-domain"/>
    <property type="match status" value="1"/>
</dbReference>
<name>A0ABP0LGS4_9DINO</name>
<dbReference type="InterPro" id="IPR036869">
    <property type="entry name" value="J_dom_sf"/>
</dbReference>
<evidence type="ECO:0000313" key="4">
    <source>
        <dbReference type="EMBL" id="CAK9038365.1"/>
    </source>
</evidence>
<dbReference type="SMART" id="SM00271">
    <property type="entry name" value="DnaJ"/>
    <property type="match status" value="1"/>
</dbReference>
<feature type="region of interest" description="Disordered" evidence="2">
    <location>
        <begin position="265"/>
        <end position="342"/>
    </location>
</feature>
<evidence type="ECO:0000259" key="3">
    <source>
        <dbReference type="PROSITE" id="PS50076"/>
    </source>
</evidence>
<dbReference type="Gene3D" id="1.25.40.10">
    <property type="entry name" value="Tetratricopeptide repeat domain"/>
    <property type="match status" value="1"/>
</dbReference>
<dbReference type="PRINTS" id="PR00625">
    <property type="entry name" value="JDOMAIN"/>
</dbReference>
<feature type="region of interest" description="Disordered" evidence="2">
    <location>
        <begin position="81"/>
        <end position="127"/>
    </location>
</feature>
<dbReference type="PANTHER" id="PTHR44200">
    <property type="entry name" value="DNAJ HOMOLOG SUBFAMILY C MEMBER 7"/>
    <property type="match status" value="1"/>
</dbReference>
<dbReference type="PANTHER" id="PTHR44200:SF1">
    <property type="entry name" value="DNAJ HOMOLOG SUBFAMILY C MEMBER 7"/>
    <property type="match status" value="1"/>
</dbReference>
<feature type="compositionally biased region" description="Low complexity" evidence="2">
    <location>
        <begin position="311"/>
        <end position="326"/>
    </location>
</feature>
<dbReference type="PROSITE" id="PS50005">
    <property type="entry name" value="TPR"/>
    <property type="match status" value="1"/>
</dbReference>
<keyword evidence="1" id="KW-0802">TPR repeat</keyword>
<dbReference type="EMBL" id="CAXAMN010012514">
    <property type="protein sequence ID" value="CAK9038365.1"/>
    <property type="molecule type" value="Genomic_DNA"/>
</dbReference>
<evidence type="ECO:0000313" key="5">
    <source>
        <dbReference type="EMBL" id="CAK9038434.1"/>
    </source>
</evidence>